<dbReference type="EMBL" id="AYSA01000145">
    <property type="protein sequence ID" value="ESZ96279.1"/>
    <property type="molecule type" value="Genomic_DNA"/>
</dbReference>
<name>W9CNR7_SCLBF</name>
<dbReference type="HOGENOM" id="CLU_497110_0_0_1"/>
<sequence>MRFLMASENSSDFTGNDTNLSKSILAFDFRVVERPIYKSNSGPPLQTISLIPPHKLNGIILDYFPYPKRKDPSHFLVGYEKEPHNQLVIHPNNIRNYVSEYSLENWEHERSTAEEKRAIEELQPRLKVAERARVLRELKRAGLSRDVLKGDNAEQYHALGMPKKRGRPPKSMASLLKPVPKPLPDLPGGKRRPGRPRKEVEVHVTLPSSSHHHQPSLSQPSLSQPSLSQSFSTAPRAMLEHAIPDSESEEDEEEEEDDDTDLALDLQLNTQVNQLSSSVMNSPIVPKTSSPVMNASSQYHINKTPVQSPQKNKHYRKSPHNRSQRAPILPGMSVDAYPYSKANIDSYNENKSIRKDVSSSIHNQFSSSLQHLPISSVENGKQPTDRASHGTTQRPQPKIHDYFKDFGTKSPTPKKGEASRHDQLASSLKRKPSSLLGREVESSGKSQNKNRRLGKDPDDYLDADYKEGSSKRGTALTMKNRAPSFVSSPAARRGNNVFNLRNSRSRSRQPDSFPDEVKEGKEDVDEGGNESKNEYFGKLMTTSHQCGL</sequence>
<dbReference type="AlphaFoldDB" id="W9CNR7"/>
<feature type="region of interest" description="Disordered" evidence="1">
    <location>
        <begin position="154"/>
        <end position="233"/>
    </location>
</feature>
<proteinExistence type="predicted"/>
<feature type="compositionally biased region" description="Low complexity" evidence="1">
    <location>
        <begin position="215"/>
        <end position="230"/>
    </location>
</feature>
<keyword evidence="3" id="KW-1185">Reference proteome</keyword>
<evidence type="ECO:0000313" key="3">
    <source>
        <dbReference type="Proteomes" id="UP000019487"/>
    </source>
</evidence>
<feature type="compositionally biased region" description="Basic and acidic residues" evidence="1">
    <location>
        <begin position="453"/>
        <end position="470"/>
    </location>
</feature>
<feature type="compositionally biased region" description="Basic and acidic residues" evidence="1">
    <location>
        <begin position="414"/>
        <end position="423"/>
    </location>
</feature>
<dbReference type="STRING" id="1432307.W9CNR7"/>
<protein>
    <submittedName>
        <fullName evidence="2">Uncharacterized protein</fullName>
    </submittedName>
</protein>
<feature type="region of interest" description="Disordered" evidence="1">
    <location>
        <begin position="368"/>
        <end position="548"/>
    </location>
</feature>
<feature type="region of interest" description="Disordered" evidence="1">
    <location>
        <begin position="302"/>
        <end position="332"/>
    </location>
</feature>
<organism evidence="2 3">
    <name type="scientific">Sclerotinia borealis (strain F-4128)</name>
    <dbReference type="NCBI Taxonomy" id="1432307"/>
    <lineage>
        <taxon>Eukaryota</taxon>
        <taxon>Fungi</taxon>
        <taxon>Dikarya</taxon>
        <taxon>Ascomycota</taxon>
        <taxon>Pezizomycotina</taxon>
        <taxon>Leotiomycetes</taxon>
        <taxon>Helotiales</taxon>
        <taxon>Sclerotiniaceae</taxon>
        <taxon>Sclerotinia</taxon>
    </lineage>
</organism>
<feature type="compositionally biased region" description="Basic residues" evidence="1">
    <location>
        <begin position="311"/>
        <end position="323"/>
    </location>
</feature>
<comment type="caution">
    <text evidence="2">The sequence shown here is derived from an EMBL/GenBank/DDBJ whole genome shotgun (WGS) entry which is preliminary data.</text>
</comment>
<reference evidence="2 3" key="1">
    <citation type="journal article" date="2014" name="Genome Announc.">
        <title>Draft genome sequence of Sclerotinia borealis, a psychrophilic plant pathogenic fungus.</title>
        <authorList>
            <person name="Mardanov A.V."/>
            <person name="Beletsky A.V."/>
            <person name="Kadnikov V.V."/>
            <person name="Ignatov A.N."/>
            <person name="Ravin N.V."/>
        </authorList>
    </citation>
    <scope>NUCLEOTIDE SEQUENCE [LARGE SCALE GENOMIC DNA]</scope>
    <source>
        <strain evidence="3">F-4157</strain>
    </source>
</reference>
<dbReference type="Proteomes" id="UP000019487">
    <property type="component" value="Unassembled WGS sequence"/>
</dbReference>
<feature type="compositionally biased region" description="Basic and acidic residues" evidence="1">
    <location>
        <begin position="398"/>
        <end position="407"/>
    </location>
</feature>
<accession>W9CNR7</accession>
<evidence type="ECO:0000313" key="2">
    <source>
        <dbReference type="EMBL" id="ESZ96279.1"/>
    </source>
</evidence>
<evidence type="ECO:0000256" key="1">
    <source>
        <dbReference type="SAM" id="MobiDB-lite"/>
    </source>
</evidence>
<gene>
    <name evidence="2" type="ORF">SBOR_3334</name>
</gene>
<dbReference type="OrthoDB" id="3543857at2759"/>